<evidence type="ECO:0008006" key="3">
    <source>
        <dbReference type="Google" id="ProtNLM"/>
    </source>
</evidence>
<organism evidence="1 2">
    <name type="scientific">Mucilaginibacter gotjawali</name>
    <dbReference type="NCBI Taxonomy" id="1550579"/>
    <lineage>
        <taxon>Bacteria</taxon>
        <taxon>Pseudomonadati</taxon>
        <taxon>Bacteroidota</taxon>
        <taxon>Sphingobacteriia</taxon>
        <taxon>Sphingobacteriales</taxon>
        <taxon>Sphingobacteriaceae</taxon>
        <taxon>Mucilaginibacter</taxon>
    </lineage>
</organism>
<dbReference type="Proteomes" id="UP000218263">
    <property type="component" value="Chromosome"/>
</dbReference>
<reference evidence="1 2" key="1">
    <citation type="submission" date="2015-12" db="EMBL/GenBank/DDBJ databases">
        <title>Genome sequence of Mucilaginibacter gotjawali.</title>
        <authorList>
            <person name="Lee J.S."/>
            <person name="Lee K.C."/>
            <person name="Kim K.K."/>
            <person name="Lee B.W."/>
        </authorList>
    </citation>
    <scope>NUCLEOTIDE SEQUENCE [LARGE SCALE GENOMIC DNA]</scope>
    <source>
        <strain evidence="1 2">SA3-7</strain>
    </source>
</reference>
<dbReference type="EMBL" id="AP017313">
    <property type="protein sequence ID" value="BAU55780.1"/>
    <property type="molecule type" value="Genomic_DNA"/>
</dbReference>
<evidence type="ECO:0000313" key="2">
    <source>
        <dbReference type="Proteomes" id="UP000218263"/>
    </source>
</evidence>
<name>A0A110B3T8_9SPHI</name>
<sequence length="261" mass="29097">MVIVSPKKYSSKTPFYRLFDKIRLFFCRSGNSHKQKTMNKILILITAFLLTIQFSNAQTEKGSQTLGFNFGFGVGKTNESPGAQQTGDGSPFVLRNNNFTFGPLYSYFIANGIDISLALNFASISQTTSDNNFGYPVNYHDYQFSGTLYARKYLLYKNKFGIRTGPYISYGKGTTNFTYPPGDNFNDNSYTSHNLTAGVKLEMVYYASKKFGFAATLANLQYEHYNSAGGNQLNQNGNNVSFYTGTTALQVSMFYTFGGKG</sequence>
<accession>A0A110B3T8</accession>
<dbReference type="AlphaFoldDB" id="A0A110B3T8"/>
<protein>
    <recommendedName>
        <fullName evidence="3">Outer membrane protein beta-barrel domain-containing protein</fullName>
    </recommendedName>
</protein>
<evidence type="ECO:0000313" key="1">
    <source>
        <dbReference type="EMBL" id="BAU55780.1"/>
    </source>
</evidence>
<gene>
    <name evidence="1" type="ORF">MgSA37_03972</name>
</gene>
<dbReference type="KEGG" id="mgot:MgSA37_03972"/>
<keyword evidence="2" id="KW-1185">Reference proteome</keyword>
<proteinExistence type="predicted"/>